<dbReference type="InterPro" id="IPR027417">
    <property type="entry name" value="P-loop_NTPase"/>
</dbReference>
<keyword evidence="2 4" id="KW-0067">ATP-binding</keyword>
<dbReference type="PROSITE" id="PS50893">
    <property type="entry name" value="ABC_TRANSPORTER_2"/>
    <property type="match status" value="1"/>
</dbReference>
<dbReference type="InterPro" id="IPR003593">
    <property type="entry name" value="AAA+_ATPase"/>
</dbReference>
<organism evidence="4 5">
    <name type="scientific">Eiseniibacteriota bacterium</name>
    <dbReference type="NCBI Taxonomy" id="2212470"/>
    <lineage>
        <taxon>Bacteria</taxon>
        <taxon>Candidatus Eiseniibacteriota</taxon>
    </lineage>
</organism>
<gene>
    <name evidence="4" type="ORF">E6K78_05890</name>
</gene>
<dbReference type="GO" id="GO:0016887">
    <property type="term" value="F:ATP hydrolysis activity"/>
    <property type="evidence" value="ECO:0007669"/>
    <property type="project" value="InterPro"/>
</dbReference>
<dbReference type="Pfam" id="PF00005">
    <property type="entry name" value="ABC_tran"/>
    <property type="match status" value="1"/>
</dbReference>
<evidence type="ECO:0000259" key="3">
    <source>
        <dbReference type="PROSITE" id="PS50893"/>
    </source>
</evidence>
<comment type="caution">
    <text evidence="4">The sequence shown here is derived from an EMBL/GenBank/DDBJ whole genome shotgun (WGS) entry which is preliminary data.</text>
</comment>
<dbReference type="GO" id="GO:0005524">
    <property type="term" value="F:ATP binding"/>
    <property type="evidence" value="ECO:0007669"/>
    <property type="project" value="UniProtKB-KW"/>
</dbReference>
<evidence type="ECO:0000313" key="4">
    <source>
        <dbReference type="EMBL" id="TMQ66862.1"/>
    </source>
</evidence>
<evidence type="ECO:0000256" key="1">
    <source>
        <dbReference type="ARBA" id="ARBA00022741"/>
    </source>
</evidence>
<dbReference type="CDD" id="cd03230">
    <property type="entry name" value="ABC_DR_subfamily_A"/>
    <property type="match status" value="1"/>
</dbReference>
<accession>A0A538TTA6</accession>
<name>A0A538TTA6_UNCEI</name>
<protein>
    <submittedName>
        <fullName evidence="4">ABC transporter ATP-binding protein</fullName>
    </submittedName>
</protein>
<proteinExistence type="predicted"/>
<dbReference type="SMART" id="SM00382">
    <property type="entry name" value="AAA"/>
    <property type="match status" value="1"/>
</dbReference>
<sequence length="245" mass="26545">MADRPAVVEVRSLSKHFGAVRAVEDVTFKIFTGETFGILGPNGSGKTTAIRMLCGLLTPTGGSATVAGRDVATEPDRVKESIGYMSQAFGLYGDLTAEENLRFYGGLYGLGDKLTERIAWARERMRLDEIIGRIVSPLSGGQKQRLALGCATLHHPPVLFLDEPTAGVDPGARRLFWSIIRGLAADGITIIVTTHYMDEAERFDRLAFLSRGRLTAEGTPAEVRASFGAGKTLEDIFVELQEQNA</sequence>
<evidence type="ECO:0000256" key="2">
    <source>
        <dbReference type="ARBA" id="ARBA00022840"/>
    </source>
</evidence>
<dbReference type="PANTHER" id="PTHR43038:SF3">
    <property type="entry name" value="ABC TRANSPORTER G FAMILY MEMBER 20 ISOFORM X1"/>
    <property type="match status" value="1"/>
</dbReference>
<dbReference type="InterPro" id="IPR003439">
    <property type="entry name" value="ABC_transporter-like_ATP-bd"/>
</dbReference>
<reference evidence="4 5" key="1">
    <citation type="journal article" date="2019" name="Nat. Microbiol.">
        <title>Mediterranean grassland soil C-N compound turnover is dependent on rainfall and depth, and is mediated by genomically divergent microorganisms.</title>
        <authorList>
            <person name="Diamond S."/>
            <person name="Andeer P.F."/>
            <person name="Li Z."/>
            <person name="Crits-Christoph A."/>
            <person name="Burstein D."/>
            <person name="Anantharaman K."/>
            <person name="Lane K.R."/>
            <person name="Thomas B.C."/>
            <person name="Pan C."/>
            <person name="Northen T.R."/>
            <person name="Banfield J.F."/>
        </authorList>
    </citation>
    <scope>NUCLEOTIDE SEQUENCE [LARGE SCALE GENOMIC DNA]</scope>
    <source>
        <strain evidence="4">WS_8</strain>
    </source>
</reference>
<evidence type="ECO:0000313" key="5">
    <source>
        <dbReference type="Proteomes" id="UP000316609"/>
    </source>
</evidence>
<dbReference type="SUPFAM" id="SSF52540">
    <property type="entry name" value="P-loop containing nucleoside triphosphate hydrolases"/>
    <property type="match status" value="1"/>
</dbReference>
<feature type="domain" description="ABC transporter" evidence="3">
    <location>
        <begin position="8"/>
        <end position="236"/>
    </location>
</feature>
<dbReference type="PANTHER" id="PTHR43038">
    <property type="entry name" value="ATP-BINDING CASSETTE, SUB-FAMILY H, MEMBER 1"/>
    <property type="match status" value="1"/>
</dbReference>
<dbReference type="EMBL" id="VBOY01000052">
    <property type="protein sequence ID" value="TMQ66862.1"/>
    <property type="molecule type" value="Genomic_DNA"/>
</dbReference>
<dbReference type="AlphaFoldDB" id="A0A538TTA6"/>
<dbReference type="Gene3D" id="3.40.50.300">
    <property type="entry name" value="P-loop containing nucleotide triphosphate hydrolases"/>
    <property type="match status" value="1"/>
</dbReference>
<dbReference type="PROSITE" id="PS00211">
    <property type="entry name" value="ABC_TRANSPORTER_1"/>
    <property type="match status" value="1"/>
</dbReference>
<dbReference type="Proteomes" id="UP000316609">
    <property type="component" value="Unassembled WGS sequence"/>
</dbReference>
<keyword evidence="1" id="KW-0547">Nucleotide-binding</keyword>
<dbReference type="InterPro" id="IPR017871">
    <property type="entry name" value="ABC_transporter-like_CS"/>
</dbReference>